<dbReference type="Pfam" id="PF13927">
    <property type="entry name" value="Ig_3"/>
    <property type="match status" value="1"/>
</dbReference>
<dbReference type="SUPFAM" id="SSF48726">
    <property type="entry name" value="Immunoglobulin"/>
    <property type="match status" value="2"/>
</dbReference>
<dbReference type="PROSITE" id="PS50835">
    <property type="entry name" value="IG_LIKE"/>
    <property type="match status" value="2"/>
</dbReference>
<keyword evidence="8 20" id="KW-0812">Transmembrane</keyword>
<evidence type="ECO:0000313" key="23">
    <source>
        <dbReference type="Proteomes" id="UP001591681"/>
    </source>
</evidence>
<keyword evidence="12 20" id="KW-1133">Transmembrane helix</keyword>
<evidence type="ECO:0000256" key="10">
    <source>
        <dbReference type="ARBA" id="ARBA00022737"/>
    </source>
</evidence>
<keyword evidence="14" id="KW-1015">Disulfide bond</keyword>
<dbReference type="EMBL" id="JBHFQA010000008">
    <property type="protein sequence ID" value="KAL2094959.1"/>
    <property type="molecule type" value="Genomic_DNA"/>
</dbReference>
<evidence type="ECO:0000256" key="12">
    <source>
        <dbReference type="ARBA" id="ARBA00022989"/>
    </source>
</evidence>
<keyword evidence="5" id="KW-0796">Tight junction</keyword>
<dbReference type="InterPro" id="IPR042456">
    <property type="entry name" value="F11R"/>
</dbReference>
<evidence type="ECO:0000256" key="1">
    <source>
        <dbReference type="ARBA" id="ARBA00004251"/>
    </source>
</evidence>
<dbReference type="SMART" id="SM00409">
    <property type="entry name" value="IG"/>
    <property type="match status" value="2"/>
</dbReference>
<keyword evidence="15" id="KW-0325">Glycoprotein</keyword>
<reference evidence="22 23" key="1">
    <citation type="submission" date="2024-09" db="EMBL/GenBank/DDBJ databases">
        <title>A chromosome-level genome assembly of Gray's grenadier anchovy, Coilia grayii.</title>
        <authorList>
            <person name="Fu Z."/>
        </authorList>
    </citation>
    <scope>NUCLEOTIDE SEQUENCE [LARGE SCALE GENOMIC DNA]</scope>
    <source>
        <strain evidence="22">G4</strain>
        <tissue evidence="22">Muscle</tissue>
    </source>
</reference>
<organism evidence="22 23">
    <name type="scientific">Coilia grayii</name>
    <name type="common">Gray's grenadier anchovy</name>
    <dbReference type="NCBI Taxonomy" id="363190"/>
    <lineage>
        <taxon>Eukaryota</taxon>
        <taxon>Metazoa</taxon>
        <taxon>Chordata</taxon>
        <taxon>Craniata</taxon>
        <taxon>Vertebrata</taxon>
        <taxon>Euteleostomi</taxon>
        <taxon>Actinopterygii</taxon>
        <taxon>Neopterygii</taxon>
        <taxon>Teleostei</taxon>
        <taxon>Clupei</taxon>
        <taxon>Clupeiformes</taxon>
        <taxon>Clupeoidei</taxon>
        <taxon>Engraulidae</taxon>
        <taxon>Coilinae</taxon>
        <taxon>Coilia</taxon>
    </lineage>
</organism>
<feature type="domain" description="Ig-like" evidence="21">
    <location>
        <begin position="122"/>
        <end position="218"/>
    </location>
</feature>
<dbReference type="FunFam" id="2.60.40.10:FF:000342">
    <property type="entry name" value="Junctional adhesion molecule A"/>
    <property type="match status" value="1"/>
</dbReference>
<dbReference type="InterPro" id="IPR003598">
    <property type="entry name" value="Ig_sub2"/>
</dbReference>
<keyword evidence="23" id="KW-1185">Reference proteome</keyword>
<evidence type="ECO:0000256" key="17">
    <source>
        <dbReference type="ARBA" id="ARBA00030590"/>
    </source>
</evidence>
<keyword evidence="16" id="KW-0393">Immunoglobulin domain</keyword>
<evidence type="ECO:0000256" key="9">
    <source>
        <dbReference type="ARBA" id="ARBA00022729"/>
    </source>
</evidence>
<comment type="subunit">
    <text evidence="18">Interacts with the ninth PDZ domain of MPDZ. Interacts with the first PDZ domain of PARD3. The association between PARD3 and PARD6B probably disrupts this interaction. Interacts with ITGAL (via I-domain). Interacts with CD151.</text>
</comment>
<evidence type="ECO:0000313" key="22">
    <source>
        <dbReference type="EMBL" id="KAL2094959.1"/>
    </source>
</evidence>
<evidence type="ECO:0000256" key="15">
    <source>
        <dbReference type="ARBA" id="ARBA00023180"/>
    </source>
</evidence>
<keyword evidence="6" id="KW-1003">Cell membrane</keyword>
<feature type="region of interest" description="Disordered" evidence="19">
    <location>
        <begin position="1"/>
        <end position="24"/>
    </location>
</feature>
<feature type="transmembrane region" description="Helical" evidence="20">
    <location>
        <begin position="226"/>
        <end position="251"/>
    </location>
</feature>
<dbReference type="AlphaFoldDB" id="A0ABD1K7A8"/>
<keyword evidence="7" id="KW-0597">Phosphoprotein</keyword>
<evidence type="ECO:0000256" key="19">
    <source>
        <dbReference type="SAM" id="MobiDB-lite"/>
    </source>
</evidence>
<name>A0ABD1K7A8_9TELE</name>
<feature type="domain" description="Ig-like" evidence="21">
    <location>
        <begin position="14"/>
        <end position="117"/>
    </location>
</feature>
<comment type="subcellular location">
    <subcellularLocation>
        <location evidence="2">Cell junction</location>
        <location evidence="2">Tight junction</location>
    </subcellularLocation>
    <subcellularLocation>
        <location evidence="1">Cell membrane</location>
        <topology evidence="1">Single-pass type I membrane protein</topology>
    </subcellularLocation>
</comment>
<gene>
    <name evidence="22" type="ORF">ACEWY4_009678</name>
</gene>
<evidence type="ECO:0000256" key="3">
    <source>
        <dbReference type="ARBA" id="ARBA00008637"/>
    </source>
</evidence>
<evidence type="ECO:0000259" key="21">
    <source>
        <dbReference type="PROSITE" id="PS50835"/>
    </source>
</evidence>
<evidence type="ECO:0000256" key="20">
    <source>
        <dbReference type="SAM" id="Phobius"/>
    </source>
</evidence>
<dbReference type="GO" id="GO:0005886">
    <property type="term" value="C:plasma membrane"/>
    <property type="evidence" value="ECO:0007669"/>
    <property type="project" value="UniProtKB-SubCell"/>
</dbReference>
<sequence length="314" mass="34453">MTQQSKTLFCSSSPDSQSFTASTSTPLVKVPENKGADLKCSYTADFGSNPRVEWSVRKSRQSSFVFFDGQPTEPYKGRVTKYDGGLIIDKVTREDSGQYVCSVAGAGHTAEAKIDLTVLVAPSVPVCMIPTSVTTGNKVILSCFDNDASPPATYKWYKSDVPLPEDPSKFESFKNMSYRIEPSAGILEFPAVSHADAGDYFCEASNEAGPSQRCAAVRMIPYDLNVGGIVAGVIFAILAVGLLGFGVWFAYRKGYIPSMYTILSLHAFLKSKCKWEIHPAFNLITHLSNIFSCYFPLFRLVLPRNGRKVCVECF</sequence>
<dbReference type="InterPro" id="IPR013098">
    <property type="entry name" value="Ig_I-set"/>
</dbReference>
<proteinExistence type="inferred from homology"/>
<evidence type="ECO:0000256" key="16">
    <source>
        <dbReference type="ARBA" id="ARBA00023319"/>
    </source>
</evidence>
<evidence type="ECO:0000256" key="2">
    <source>
        <dbReference type="ARBA" id="ARBA00004435"/>
    </source>
</evidence>
<evidence type="ECO:0000256" key="13">
    <source>
        <dbReference type="ARBA" id="ARBA00023136"/>
    </source>
</evidence>
<keyword evidence="9" id="KW-0732">Signal</keyword>
<evidence type="ECO:0000256" key="5">
    <source>
        <dbReference type="ARBA" id="ARBA00022427"/>
    </source>
</evidence>
<dbReference type="InterPro" id="IPR003599">
    <property type="entry name" value="Ig_sub"/>
</dbReference>
<dbReference type="InterPro" id="IPR013783">
    <property type="entry name" value="Ig-like_fold"/>
</dbReference>
<evidence type="ECO:0000256" key="14">
    <source>
        <dbReference type="ARBA" id="ARBA00023157"/>
    </source>
</evidence>
<evidence type="ECO:0000256" key="4">
    <source>
        <dbReference type="ARBA" id="ARBA00016608"/>
    </source>
</evidence>
<dbReference type="GO" id="GO:0005923">
    <property type="term" value="C:bicellular tight junction"/>
    <property type="evidence" value="ECO:0007669"/>
    <property type="project" value="UniProtKB-SubCell"/>
</dbReference>
<keyword evidence="10" id="KW-0677">Repeat</keyword>
<dbReference type="SMART" id="SM00408">
    <property type="entry name" value="IGc2"/>
    <property type="match status" value="2"/>
</dbReference>
<dbReference type="PANTHER" id="PTHR45113:SF1">
    <property type="entry name" value="JUNCTIONAL ADHESION MOLECULE A"/>
    <property type="match status" value="1"/>
</dbReference>
<dbReference type="Proteomes" id="UP001591681">
    <property type="component" value="Unassembled WGS sequence"/>
</dbReference>
<evidence type="ECO:0000256" key="18">
    <source>
        <dbReference type="ARBA" id="ARBA00046718"/>
    </source>
</evidence>
<evidence type="ECO:0000256" key="7">
    <source>
        <dbReference type="ARBA" id="ARBA00022553"/>
    </source>
</evidence>
<evidence type="ECO:0000256" key="11">
    <source>
        <dbReference type="ARBA" id="ARBA00022949"/>
    </source>
</evidence>
<evidence type="ECO:0000256" key="6">
    <source>
        <dbReference type="ARBA" id="ARBA00022475"/>
    </source>
</evidence>
<accession>A0ABD1K7A8</accession>
<keyword evidence="11" id="KW-0965">Cell junction</keyword>
<dbReference type="Pfam" id="PF07679">
    <property type="entry name" value="I-set"/>
    <property type="match status" value="1"/>
</dbReference>
<dbReference type="Gene3D" id="2.60.40.10">
    <property type="entry name" value="Immunoglobulins"/>
    <property type="match status" value="2"/>
</dbReference>
<dbReference type="InterPro" id="IPR036179">
    <property type="entry name" value="Ig-like_dom_sf"/>
</dbReference>
<protein>
    <recommendedName>
        <fullName evidence="4">Junctional adhesion molecule A</fullName>
    </recommendedName>
    <alternativeName>
        <fullName evidence="17">Junctional adhesion molecule 1</fullName>
    </alternativeName>
</protein>
<comment type="caution">
    <text evidence="22">The sequence shown here is derived from an EMBL/GenBank/DDBJ whole genome shotgun (WGS) entry which is preliminary data.</text>
</comment>
<comment type="similarity">
    <text evidence="3">Belongs to the immunoglobulin superfamily.</text>
</comment>
<evidence type="ECO:0000256" key="8">
    <source>
        <dbReference type="ARBA" id="ARBA00022692"/>
    </source>
</evidence>
<dbReference type="InterPro" id="IPR007110">
    <property type="entry name" value="Ig-like_dom"/>
</dbReference>
<dbReference type="PANTHER" id="PTHR45113">
    <property type="entry name" value="JUNCTIONAL ADHESION MOLECULE A"/>
    <property type="match status" value="1"/>
</dbReference>
<keyword evidence="13 20" id="KW-0472">Membrane</keyword>